<dbReference type="Gene3D" id="3.30.160.20">
    <property type="match status" value="1"/>
</dbReference>
<dbReference type="SUPFAM" id="SSF69065">
    <property type="entry name" value="RNase III domain-like"/>
    <property type="match status" value="1"/>
</dbReference>
<dbReference type="InterPro" id="IPR014720">
    <property type="entry name" value="dsRBD_dom"/>
</dbReference>
<comment type="function">
    <text evidence="15">Digests double-stranded RNA. Involved in the processing of primary rRNA transcript to yield the immediate precursors to the large and small rRNAs (23S and 16S). Processes some mRNAs, and tRNAs when they are encoded in the rRNA operon. Processes pre-crRNA and tracrRNA of type II CRISPR loci if present in the organism.</text>
</comment>
<dbReference type="FunFam" id="3.30.160.20:FF:000003">
    <property type="entry name" value="Ribonuclease 3"/>
    <property type="match status" value="1"/>
</dbReference>
<keyword evidence="11 15" id="KW-0255">Endonuclease</keyword>
<evidence type="ECO:0000256" key="9">
    <source>
        <dbReference type="ARBA" id="ARBA00022722"/>
    </source>
</evidence>
<dbReference type="GO" id="GO:0006397">
    <property type="term" value="P:mRNA processing"/>
    <property type="evidence" value="ECO:0007669"/>
    <property type="project" value="UniProtKB-UniRule"/>
</dbReference>
<dbReference type="FunFam" id="1.10.1520.10:FF:000001">
    <property type="entry name" value="Ribonuclease 3"/>
    <property type="match status" value="1"/>
</dbReference>
<evidence type="ECO:0000256" key="12">
    <source>
        <dbReference type="ARBA" id="ARBA00022801"/>
    </source>
</evidence>
<gene>
    <name evidence="15" type="primary">rnc</name>
    <name evidence="18" type="ORF">BBF96_04695</name>
</gene>
<keyword evidence="14 15" id="KW-0694">RNA-binding</keyword>
<evidence type="ECO:0000256" key="8">
    <source>
        <dbReference type="ARBA" id="ARBA00022694"/>
    </source>
</evidence>
<evidence type="ECO:0000256" key="2">
    <source>
        <dbReference type="ARBA" id="ARBA00004496"/>
    </source>
</evidence>
<dbReference type="AlphaFoldDB" id="A0A3Q9HPP0"/>
<evidence type="ECO:0000256" key="5">
    <source>
        <dbReference type="ARBA" id="ARBA00022490"/>
    </source>
</evidence>
<evidence type="ECO:0000256" key="6">
    <source>
        <dbReference type="ARBA" id="ARBA00022552"/>
    </source>
</evidence>
<evidence type="ECO:0000256" key="11">
    <source>
        <dbReference type="ARBA" id="ARBA00022759"/>
    </source>
</evidence>
<dbReference type="GO" id="GO:0042802">
    <property type="term" value="F:identical protein binding"/>
    <property type="evidence" value="ECO:0007669"/>
    <property type="project" value="UniProtKB-ARBA"/>
</dbReference>
<dbReference type="GO" id="GO:0005737">
    <property type="term" value="C:cytoplasm"/>
    <property type="evidence" value="ECO:0007669"/>
    <property type="project" value="UniProtKB-SubCell"/>
</dbReference>
<accession>A0A3Q9HPP0</accession>
<dbReference type="PROSITE" id="PS00517">
    <property type="entry name" value="RNASE_3_1"/>
    <property type="match status" value="1"/>
</dbReference>
<dbReference type="GO" id="GO:0003725">
    <property type="term" value="F:double-stranded RNA binding"/>
    <property type="evidence" value="ECO:0007669"/>
    <property type="project" value="TreeGrafter"/>
</dbReference>
<keyword evidence="12 15" id="KW-0378">Hydrolase</keyword>
<dbReference type="GO" id="GO:0008033">
    <property type="term" value="P:tRNA processing"/>
    <property type="evidence" value="ECO:0007669"/>
    <property type="project" value="UniProtKB-KW"/>
</dbReference>
<feature type="binding site" evidence="15">
    <location>
        <position position="123"/>
    </location>
    <ligand>
        <name>Mg(2+)</name>
        <dbReference type="ChEBI" id="CHEBI:18420"/>
    </ligand>
</feature>
<dbReference type="GO" id="GO:0046872">
    <property type="term" value="F:metal ion binding"/>
    <property type="evidence" value="ECO:0007669"/>
    <property type="project" value="UniProtKB-KW"/>
</dbReference>
<feature type="domain" description="RNase III" evidence="17">
    <location>
        <begin position="8"/>
        <end position="137"/>
    </location>
</feature>
<feature type="active site" evidence="15">
    <location>
        <position position="126"/>
    </location>
</feature>
<comment type="subunit">
    <text evidence="4 15">Homodimer.</text>
</comment>
<dbReference type="GO" id="GO:0006364">
    <property type="term" value="P:rRNA processing"/>
    <property type="evidence" value="ECO:0007669"/>
    <property type="project" value="UniProtKB-UniRule"/>
</dbReference>
<sequence>MAGKIKNLNLLQKEIKVKFKNLKYLEEAVTHKSYANENRNKNIRDNERLEFLGDAVLDLVISEILFKRYKDYPEGELAKTRAVVVSAPTLARTAKKLNLGNYLRLGKGEEMTGGRKRDSILADAFEALVGAIYLDKGLKVVSKFIKDNLTEEIDRVERGEYIQDYKTLLQEEIQKRSNTRPLYRVVSEEGPDHDKRFTVLVECKNQILGKGVGKNKKEAQQRAAADAIERDAVSKLEEKL</sequence>
<comment type="similarity">
    <text evidence="3">Belongs to the ribonuclease III family.</text>
</comment>
<comment type="subcellular location">
    <subcellularLocation>
        <location evidence="2 15">Cytoplasm</location>
    </subcellularLocation>
</comment>
<dbReference type="Pfam" id="PF14622">
    <property type="entry name" value="Ribonucleas_3_3"/>
    <property type="match status" value="1"/>
</dbReference>
<keyword evidence="7 15" id="KW-0507">mRNA processing</keyword>
<dbReference type="InterPro" id="IPR000999">
    <property type="entry name" value="RNase_III_dom"/>
</dbReference>
<protein>
    <recommendedName>
        <fullName evidence="15">Ribonuclease 3</fullName>
        <ecNumber evidence="15">3.1.26.3</ecNumber>
    </recommendedName>
    <alternativeName>
        <fullName evidence="15">Ribonuclease III</fullName>
        <shortName evidence="15">RNase III</shortName>
    </alternativeName>
</protein>
<dbReference type="GO" id="GO:0004525">
    <property type="term" value="F:ribonuclease III activity"/>
    <property type="evidence" value="ECO:0007669"/>
    <property type="project" value="UniProtKB-UniRule"/>
</dbReference>
<dbReference type="CDD" id="cd00593">
    <property type="entry name" value="RIBOc"/>
    <property type="match status" value="1"/>
</dbReference>
<keyword evidence="15" id="KW-0699">rRNA-binding</keyword>
<dbReference type="EMBL" id="CP016379">
    <property type="protein sequence ID" value="AZR72751.1"/>
    <property type="molecule type" value="Genomic_DNA"/>
</dbReference>
<dbReference type="CDD" id="cd10845">
    <property type="entry name" value="DSRM_RNAse_III_family"/>
    <property type="match status" value="1"/>
</dbReference>
<dbReference type="Proteomes" id="UP000267250">
    <property type="component" value="Chromosome"/>
</dbReference>
<keyword evidence="6 15" id="KW-0698">rRNA processing</keyword>
<dbReference type="GO" id="GO:0010468">
    <property type="term" value="P:regulation of gene expression"/>
    <property type="evidence" value="ECO:0007669"/>
    <property type="project" value="TreeGrafter"/>
</dbReference>
<dbReference type="GO" id="GO:0019843">
    <property type="term" value="F:rRNA binding"/>
    <property type="evidence" value="ECO:0007669"/>
    <property type="project" value="UniProtKB-KW"/>
</dbReference>
<keyword evidence="8 15" id="KW-0819">tRNA processing</keyword>
<keyword evidence="9 15" id="KW-0540">Nuclease</keyword>
<keyword evidence="19" id="KW-1185">Reference proteome</keyword>
<dbReference type="Gene3D" id="1.10.1520.10">
    <property type="entry name" value="Ribonuclease III domain"/>
    <property type="match status" value="1"/>
</dbReference>
<evidence type="ECO:0000313" key="19">
    <source>
        <dbReference type="Proteomes" id="UP000267250"/>
    </source>
</evidence>
<dbReference type="EC" id="3.1.26.3" evidence="15"/>
<feature type="domain" description="DRBM" evidence="16">
    <location>
        <begin position="164"/>
        <end position="233"/>
    </location>
</feature>
<dbReference type="SMART" id="SM00535">
    <property type="entry name" value="RIBOc"/>
    <property type="match status" value="1"/>
</dbReference>
<keyword evidence="13 15" id="KW-0460">Magnesium</keyword>
<feature type="binding site" evidence="15">
    <location>
        <position position="50"/>
    </location>
    <ligand>
        <name>Mg(2+)</name>
        <dbReference type="ChEBI" id="CHEBI:18420"/>
    </ligand>
</feature>
<reference evidence="18 19" key="1">
    <citation type="submission" date="2016-07" db="EMBL/GenBank/DDBJ databases">
        <title>Genome and transcriptome analysis of iron-reducing fermentative bacteria Anoxybacter fermentans.</title>
        <authorList>
            <person name="Zeng X."/>
            <person name="Shao Z."/>
        </authorList>
    </citation>
    <scope>NUCLEOTIDE SEQUENCE [LARGE SCALE GENOMIC DNA]</scope>
    <source>
        <strain evidence="18 19">DY22613</strain>
    </source>
</reference>
<feature type="active site" evidence="15">
    <location>
        <position position="54"/>
    </location>
</feature>
<comment type="catalytic activity">
    <reaction evidence="1 15">
        <text>Endonucleolytic cleavage to 5'-phosphomonoester.</text>
        <dbReference type="EC" id="3.1.26.3"/>
    </reaction>
</comment>
<dbReference type="HAMAP" id="MF_00104">
    <property type="entry name" value="RNase_III"/>
    <property type="match status" value="1"/>
</dbReference>
<comment type="cofactor">
    <cofactor evidence="15">
        <name>Mg(2+)</name>
        <dbReference type="ChEBI" id="CHEBI:18420"/>
    </cofactor>
</comment>
<evidence type="ECO:0000256" key="10">
    <source>
        <dbReference type="ARBA" id="ARBA00022723"/>
    </source>
</evidence>
<dbReference type="InterPro" id="IPR011907">
    <property type="entry name" value="RNase_III"/>
</dbReference>
<feature type="binding site" evidence="15">
    <location>
        <position position="126"/>
    </location>
    <ligand>
        <name>Mg(2+)</name>
        <dbReference type="ChEBI" id="CHEBI:18420"/>
    </ligand>
</feature>
<dbReference type="NCBIfam" id="TIGR02191">
    <property type="entry name" value="RNaseIII"/>
    <property type="match status" value="1"/>
</dbReference>
<dbReference type="SUPFAM" id="SSF54768">
    <property type="entry name" value="dsRNA-binding domain-like"/>
    <property type="match status" value="1"/>
</dbReference>
<evidence type="ECO:0000256" key="14">
    <source>
        <dbReference type="ARBA" id="ARBA00022884"/>
    </source>
</evidence>
<evidence type="ECO:0000313" key="18">
    <source>
        <dbReference type="EMBL" id="AZR72751.1"/>
    </source>
</evidence>
<dbReference type="PANTHER" id="PTHR11207">
    <property type="entry name" value="RIBONUCLEASE III"/>
    <property type="match status" value="1"/>
</dbReference>
<evidence type="ECO:0000256" key="13">
    <source>
        <dbReference type="ARBA" id="ARBA00022842"/>
    </source>
</evidence>
<evidence type="ECO:0000259" key="17">
    <source>
        <dbReference type="PROSITE" id="PS50142"/>
    </source>
</evidence>
<keyword evidence="5 15" id="KW-0963">Cytoplasm</keyword>
<evidence type="ECO:0000256" key="1">
    <source>
        <dbReference type="ARBA" id="ARBA00000109"/>
    </source>
</evidence>
<dbReference type="InterPro" id="IPR036389">
    <property type="entry name" value="RNase_III_sf"/>
</dbReference>
<dbReference type="RefSeq" id="WP_127016082.1">
    <property type="nucleotide sequence ID" value="NZ_CP016379.1"/>
</dbReference>
<keyword evidence="10 15" id="KW-0479">Metal-binding</keyword>
<dbReference type="OrthoDB" id="9805026at2"/>
<dbReference type="SMART" id="SM00358">
    <property type="entry name" value="DSRM"/>
    <property type="match status" value="1"/>
</dbReference>
<dbReference type="PROSITE" id="PS50142">
    <property type="entry name" value="RNASE_3_2"/>
    <property type="match status" value="1"/>
</dbReference>
<dbReference type="KEGG" id="aft:BBF96_04695"/>
<dbReference type="PANTHER" id="PTHR11207:SF0">
    <property type="entry name" value="RIBONUCLEASE 3"/>
    <property type="match status" value="1"/>
</dbReference>
<organism evidence="18 19">
    <name type="scientific">Anoxybacter fermentans</name>
    <dbReference type="NCBI Taxonomy" id="1323375"/>
    <lineage>
        <taxon>Bacteria</taxon>
        <taxon>Bacillati</taxon>
        <taxon>Bacillota</taxon>
        <taxon>Clostridia</taxon>
        <taxon>Halanaerobiales</taxon>
        <taxon>Anoxybacter</taxon>
    </lineage>
</organism>
<dbReference type="PROSITE" id="PS50137">
    <property type="entry name" value="DS_RBD"/>
    <property type="match status" value="1"/>
</dbReference>
<evidence type="ECO:0000256" key="15">
    <source>
        <dbReference type="HAMAP-Rule" id="MF_00104"/>
    </source>
</evidence>
<dbReference type="Pfam" id="PF00035">
    <property type="entry name" value="dsrm"/>
    <property type="match status" value="1"/>
</dbReference>
<name>A0A3Q9HPP0_9FIRM</name>
<evidence type="ECO:0000256" key="4">
    <source>
        <dbReference type="ARBA" id="ARBA00011738"/>
    </source>
</evidence>
<evidence type="ECO:0000256" key="7">
    <source>
        <dbReference type="ARBA" id="ARBA00022664"/>
    </source>
</evidence>
<proteinExistence type="inferred from homology"/>
<evidence type="ECO:0000256" key="3">
    <source>
        <dbReference type="ARBA" id="ARBA00010183"/>
    </source>
</evidence>
<evidence type="ECO:0000259" key="16">
    <source>
        <dbReference type="PROSITE" id="PS50137"/>
    </source>
</evidence>